<dbReference type="RefSeq" id="WP_328958915.1">
    <property type="nucleotide sequence ID" value="NZ_CP108110.1"/>
</dbReference>
<dbReference type="Gene3D" id="3.40.50.1820">
    <property type="entry name" value="alpha/beta hydrolase"/>
    <property type="match status" value="1"/>
</dbReference>
<dbReference type="PANTHER" id="PTHR11802">
    <property type="entry name" value="SERINE PROTEASE FAMILY S10 SERINE CARBOXYPEPTIDASE"/>
    <property type="match status" value="1"/>
</dbReference>
<dbReference type="InterPro" id="IPR001563">
    <property type="entry name" value="Peptidase_S10"/>
</dbReference>
<keyword evidence="5" id="KW-0325">Glycoprotein</keyword>
<dbReference type="Pfam" id="PF00450">
    <property type="entry name" value="Peptidase_S10"/>
    <property type="match status" value="1"/>
</dbReference>
<name>A0ABZ1UB73_9ACTN</name>
<keyword evidence="1" id="KW-0121">Carboxypeptidase</keyword>
<organism evidence="6 7">
    <name type="scientific">Kitasatospora purpeofusca</name>
    <dbReference type="NCBI Taxonomy" id="67352"/>
    <lineage>
        <taxon>Bacteria</taxon>
        <taxon>Bacillati</taxon>
        <taxon>Actinomycetota</taxon>
        <taxon>Actinomycetes</taxon>
        <taxon>Kitasatosporales</taxon>
        <taxon>Streptomycetaceae</taxon>
        <taxon>Kitasatospora</taxon>
    </lineage>
</organism>
<dbReference type="InterPro" id="IPR018202">
    <property type="entry name" value="Ser_caboxypep_ser_AS"/>
</dbReference>
<evidence type="ECO:0000313" key="6">
    <source>
        <dbReference type="EMBL" id="WUQ88368.1"/>
    </source>
</evidence>
<evidence type="ECO:0000256" key="2">
    <source>
        <dbReference type="ARBA" id="ARBA00022670"/>
    </source>
</evidence>
<dbReference type="PANTHER" id="PTHR11802:SF3">
    <property type="entry name" value="RETINOID-INDUCIBLE SERINE CARBOXYPEPTIDASE"/>
    <property type="match status" value="1"/>
</dbReference>
<evidence type="ECO:0000256" key="1">
    <source>
        <dbReference type="ARBA" id="ARBA00022645"/>
    </source>
</evidence>
<dbReference type="SUPFAM" id="SSF53474">
    <property type="entry name" value="alpha/beta-Hydrolases"/>
    <property type="match status" value="1"/>
</dbReference>
<keyword evidence="2" id="KW-0645">Protease</keyword>
<evidence type="ECO:0000256" key="3">
    <source>
        <dbReference type="ARBA" id="ARBA00022729"/>
    </source>
</evidence>
<protein>
    <submittedName>
        <fullName evidence="6">S10 family peptidase</fullName>
    </submittedName>
</protein>
<proteinExistence type="predicted"/>
<dbReference type="PRINTS" id="PR00724">
    <property type="entry name" value="CRBOXYPTASEC"/>
</dbReference>
<dbReference type="EMBL" id="CP108110">
    <property type="protein sequence ID" value="WUQ88368.1"/>
    <property type="molecule type" value="Genomic_DNA"/>
</dbReference>
<keyword evidence="4" id="KW-0378">Hydrolase</keyword>
<sequence>MPRNPVYGIPANLLDTKTIDFYPRDADDEVPKKVRSYAGYADVDGPGQGGRSHLFYWFFESQTCDPNLEATDQQALIDRTPLLIWLNGGPGASSLLGLFLENGPLRIGDDAAGSVSVSADTWNQEAHVVYWDQPIGTGYSYCDTAGTYVQDEDTLALMFWEALQQFFATYPEYRNCPLYVCGESYAGKYVPAIARKIDEQNGRNAGTHLELKGIAVGNGWIKPELSVQVMIDYAYASGFLGLGQKSLLDDAYGTFKNVLEEGEKNHDVEKLKQATDLGNGLVDAVLAYGGDFDVYDVRRWDDLSMGALRAYLDSPAVRKALHADRDWQCADNSGPVATALKADNMADASPWYAELIGRGYRVLLYTGDFDSACGYRSTEEILDGIVTPQEEWRKAERRIWKQAQGNPKGFVRTLRNVTQVALPDSGHEVPAYQPQICREMLYNWLFDRPFTGQDPEPVARNILEKARKDAANETG</sequence>
<dbReference type="InterPro" id="IPR029058">
    <property type="entry name" value="AB_hydrolase_fold"/>
</dbReference>
<dbReference type="Proteomes" id="UP001432222">
    <property type="component" value="Chromosome"/>
</dbReference>
<accession>A0ABZ1UB73</accession>
<evidence type="ECO:0000256" key="5">
    <source>
        <dbReference type="ARBA" id="ARBA00023180"/>
    </source>
</evidence>
<gene>
    <name evidence="6" type="ORF">OHA16_38465</name>
</gene>
<evidence type="ECO:0000313" key="7">
    <source>
        <dbReference type="Proteomes" id="UP001432222"/>
    </source>
</evidence>
<reference evidence="6" key="1">
    <citation type="submission" date="2022-10" db="EMBL/GenBank/DDBJ databases">
        <title>The complete genomes of actinobacterial strains from the NBC collection.</title>
        <authorList>
            <person name="Joergensen T.S."/>
            <person name="Alvarez Arevalo M."/>
            <person name="Sterndorff E.B."/>
            <person name="Faurdal D."/>
            <person name="Vuksanovic O."/>
            <person name="Mourched A.-S."/>
            <person name="Charusanti P."/>
            <person name="Shaw S."/>
            <person name="Blin K."/>
            <person name="Weber T."/>
        </authorList>
    </citation>
    <scope>NUCLEOTIDE SEQUENCE</scope>
    <source>
        <strain evidence="6">NBC_00222</strain>
    </source>
</reference>
<evidence type="ECO:0000256" key="4">
    <source>
        <dbReference type="ARBA" id="ARBA00022801"/>
    </source>
</evidence>
<dbReference type="PROSITE" id="PS00131">
    <property type="entry name" value="CARBOXYPEPT_SER_SER"/>
    <property type="match status" value="1"/>
</dbReference>
<keyword evidence="3" id="KW-0732">Signal</keyword>
<keyword evidence="7" id="KW-1185">Reference proteome</keyword>